<dbReference type="InterPro" id="IPR025455">
    <property type="entry name" value="DUF4276"/>
</dbReference>
<organism evidence="1 2">
    <name type="scientific">Candidatus Desulfatibia profunda</name>
    <dbReference type="NCBI Taxonomy" id="2841695"/>
    <lineage>
        <taxon>Bacteria</taxon>
        <taxon>Pseudomonadati</taxon>
        <taxon>Thermodesulfobacteriota</taxon>
        <taxon>Desulfobacteria</taxon>
        <taxon>Desulfobacterales</taxon>
        <taxon>Desulfobacterales incertae sedis</taxon>
        <taxon>Candidatus Desulfatibia</taxon>
    </lineage>
</organism>
<dbReference type="EMBL" id="JACNJH010000237">
    <property type="protein sequence ID" value="MBC8362961.1"/>
    <property type="molecule type" value="Genomic_DNA"/>
</dbReference>
<dbReference type="Proteomes" id="UP000603434">
    <property type="component" value="Unassembled WGS sequence"/>
</dbReference>
<gene>
    <name evidence="1" type="ORF">H8E23_16375</name>
</gene>
<name>A0A8J6TNX8_9BACT</name>
<evidence type="ECO:0000313" key="2">
    <source>
        <dbReference type="Proteomes" id="UP000603434"/>
    </source>
</evidence>
<accession>A0A8J6TNX8</accession>
<proteinExistence type="predicted"/>
<protein>
    <submittedName>
        <fullName evidence="1">DUF4276 family protein</fullName>
    </submittedName>
</protein>
<sequence>MKIGFIFECGPEGPDVQVCRHLVHKLDPSIEFVPSTLDNKKNLVEDCGAVAKALLDECEKVIVVWDLYPAWREKGMKPCRHEDRQAIFQSLRAENVDLDKIFLVCIREELEAWLLADNRAVTAMLQLLKQPHSVSRISKFSTPDSIRNPKKRLTRIFTQELGPRRRYVDYLHALLIAREIADFSRIRRSDSFKRFALKVAGMQL</sequence>
<dbReference type="Pfam" id="PF14103">
    <property type="entry name" value="DUF4276"/>
    <property type="match status" value="1"/>
</dbReference>
<reference evidence="1 2" key="1">
    <citation type="submission" date="2020-08" db="EMBL/GenBank/DDBJ databases">
        <title>Bridging the membrane lipid divide: bacteria of the FCB group superphylum have the potential to synthesize archaeal ether lipids.</title>
        <authorList>
            <person name="Villanueva L."/>
            <person name="Von Meijenfeldt F.A.B."/>
            <person name="Westbye A.B."/>
            <person name="Yadav S."/>
            <person name="Hopmans E.C."/>
            <person name="Dutilh B.E."/>
            <person name="Sinninghe Damste J.S."/>
        </authorList>
    </citation>
    <scope>NUCLEOTIDE SEQUENCE [LARGE SCALE GENOMIC DNA]</scope>
    <source>
        <strain evidence="1">NIOZ-UU30</strain>
    </source>
</reference>
<comment type="caution">
    <text evidence="1">The sequence shown here is derived from an EMBL/GenBank/DDBJ whole genome shotgun (WGS) entry which is preliminary data.</text>
</comment>
<dbReference type="AlphaFoldDB" id="A0A8J6TNX8"/>
<evidence type="ECO:0000313" key="1">
    <source>
        <dbReference type="EMBL" id="MBC8362961.1"/>
    </source>
</evidence>